<sequence length="161" mass="17833">MADENLTHDELWDDSALVTSWNDAFNEYKKYHSLASRGEKVEQPKQPPTESLKEVAVESKAAAYLNGTTTTTTQPSSNAPINFTTEATPTATTTTATPHTAAGPILPNLPQTLLNGSQNEDLKNIMMSWYYAGYYTGLYEGQQKAWASIQEQQLAQQQEEQ</sequence>
<dbReference type="AlphaFoldDB" id="M3ASE8"/>
<dbReference type="Proteomes" id="UP000016931">
    <property type="component" value="Unassembled WGS sequence"/>
</dbReference>
<proteinExistence type="inferred from homology"/>
<keyword evidence="4" id="KW-0508">mRNA splicing</keyword>
<dbReference type="OrthoDB" id="197400at2759"/>
<evidence type="ECO:0000256" key="6">
    <source>
        <dbReference type="SAM" id="MobiDB-lite"/>
    </source>
</evidence>
<protein>
    <recommendedName>
        <fullName evidence="7">Survival Motor Neuron Gemin2-binding domain-containing protein</fullName>
    </recommendedName>
</protein>
<dbReference type="PANTHER" id="PTHR39267:SF1">
    <property type="entry name" value="SURVIVAL MOTOR NEURON PROTEIN"/>
    <property type="match status" value="1"/>
</dbReference>
<keyword evidence="5" id="KW-0539">Nucleus</keyword>
<evidence type="ECO:0000313" key="9">
    <source>
        <dbReference type="Proteomes" id="UP000016931"/>
    </source>
</evidence>
<evidence type="ECO:0000313" key="8">
    <source>
        <dbReference type="EMBL" id="EMF08414.1"/>
    </source>
</evidence>
<evidence type="ECO:0000256" key="3">
    <source>
        <dbReference type="ARBA" id="ARBA00022664"/>
    </source>
</evidence>
<dbReference type="CDD" id="cd22851">
    <property type="entry name" value="SMN_N"/>
    <property type="match status" value="1"/>
</dbReference>
<dbReference type="InterPro" id="IPR047313">
    <property type="entry name" value="SMN_C"/>
</dbReference>
<dbReference type="EMBL" id="KB456271">
    <property type="protein sequence ID" value="EMF08414.1"/>
    <property type="molecule type" value="Genomic_DNA"/>
</dbReference>
<evidence type="ECO:0000256" key="5">
    <source>
        <dbReference type="ARBA" id="ARBA00023242"/>
    </source>
</evidence>
<dbReference type="CDD" id="cd22852">
    <property type="entry name" value="SMN_C"/>
    <property type="match status" value="1"/>
</dbReference>
<feature type="compositionally biased region" description="Polar residues" evidence="6">
    <location>
        <begin position="74"/>
        <end position="83"/>
    </location>
</feature>
<gene>
    <name evidence="8" type="ORF">SEPMUDRAFT_136584</name>
</gene>
<comment type="similarity">
    <text evidence="2">Belongs to the SMN family.</text>
</comment>
<feature type="region of interest" description="Disordered" evidence="6">
    <location>
        <begin position="66"/>
        <end position="104"/>
    </location>
</feature>
<dbReference type="HOGENOM" id="CLU_093937_1_0_1"/>
<dbReference type="GO" id="GO:0008380">
    <property type="term" value="P:RNA splicing"/>
    <property type="evidence" value="ECO:0007669"/>
    <property type="project" value="UniProtKB-KW"/>
</dbReference>
<keyword evidence="3" id="KW-0507">mRNA processing</keyword>
<evidence type="ECO:0000256" key="1">
    <source>
        <dbReference type="ARBA" id="ARBA00004123"/>
    </source>
</evidence>
<organism evidence="8 9">
    <name type="scientific">Sphaerulina musiva (strain SO2202)</name>
    <name type="common">Poplar stem canker fungus</name>
    <name type="synonym">Septoria musiva</name>
    <dbReference type="NCBI Taxonomy" id="692275"/>
    <lineage>
        <taxon>Eukaryota</taxon>
        <taxon>Fungi</taxon>
        <taxon>Dikarya</taxon>
        <taxon>Ascomycota</taxon>
        <taxon>Pezizomycotina</taxon>
        <taxon>Dothideomycetes</taxon>
        <taxon>Dothideomycetidae</taxon>
        <taxon>Mycosphaerellales</taxon>
        <taxon>Mycosphaerellaceae</taxon>
        <taxon>Sphaerulina</taxon>
    </lineage>
</organism>
<comment type="subcellular location">
    <subcellularLocation>
        <location evidence="1">Nucleus</location>
    </subcellularLocation>
</comment>
<dbReference type="InterPro" id="IPR049481">
    <property type="entry name" value="SMN_G2-BD"/>
</dbReference>
<dbReference type="GeneID" id="27899922"/>
<dbReference type="PANTHER" id="PTHR39267">
    <property type="entry name" value="SURVIVAL MOTOR NEURON-LIKE PROTEIN 1"/>
    <property type="match status" value="1"/>
</dbReference>
<feature type="compositionally biased region" description="Low complexity" evidence="6">
    <location>
        <begin position="84"/>
        <end position="102"/>
    </location>
</feature>
<dbReference type="RefSeq" id="XP_016756535.1">
    <property type="nucleotide sequence ID" value="XM_016902785.1"/>
</dbReference>
<dbReference type="InterPro" id="IPR040424">
    <property type="entry name" value="Smn1"/>
</dbReference>
<evidence type="ECO:0000256" key="4">
    <source>
        <dbReference type="ARBA" id="ARBA00023187"/>
    </source>
</evidence>
<dbReference type="GO" id="GO:0005634">
    <property type="term" value="C:nucleus"/>
    <property type="evidence" value="ECO:0007669"/>
    <property type="project" value="UniProtKB-SubCell"/>
</dbReference>
<evidence type="ECO:0000259" key="7">
    <source>
        <dbReference type="Pfam" id="PF20636"/>
    </source>
</evidence>
<dbReference type="GO" id="GO:0006397">
    <property type="term" value="P:mRNA processing"/>
    <property type="evidence" value="ECO:0007669"/>
    <property type="project" value="UniProtKB-KW"/>
</dbReference>
<dbReference type="Pfam" id="PF20636">
    <property type="entry name" value="SMN_G2-BD"/>
    <property type="match status" value="1"/>
</dbReference>
<dbReference type="STRING" id="692275.M3ASE8"/>
<keyword evidence="9" id="KW-1185">Reference proteome</keyword>
<dbReference type="eggNOG" id="KOG4327">
    <property type="taxonomic scope" value="Eukaryota"/>
</dbReference>
<evidence type="ECO:0000256" key="2">
    <source>
        <dbReference type="ARBA" id="ARBA00005371"/>
    </source>
</evidence>
<reference evidence="8 9" key="1">
    <citation type="journal article" date="2012" name="PLoS Pathog.">
        <title>Diverse lifestyles and strategies of plant pathogenesis encoded in the genomes of eighteen Dothideomycetes fungi.</title>
        <authorList>
            <person name="Ohm R.A."/>
            <person name="Feau N."/>
            <person name="Henrissat B."/>
            <person name="Schoch C.L."/>
            <person name="Horwitz B.A."/>
            <person name="Barry K.W."/>
            <person name="Condon B.J."/>
            <person name="Copeland A.C."/>
            <person name="Dhillon B."/>
            <person name="Glaser F."/>
            <person name="Hesse C.N."/>
            <person name="Kosti I."/>
            <person name="LaButti K."/>
            <person name="Lindquist E.A."/>
            <person name="Lucas S."/>
            <person name="Salamov A.A."/>
            <person name="Bradshaw R.E."/>
            <person name="Ciuffetti L."/>
            <person name="Hamelin R.C."/>
            <person name="Kema G.H.J."/>
            <person name="Lawrence C."/>
            <person name="Scott J.A."/>
            <person name="Spatafora J.W."/>
            <person name="Turgeon B.G."/>
            <person name="de Wit P.J.G.M."/>
            <person name="Zhong S."/>
            <person name="Goodwin S.B."/>
            <person name="Grigoriev I.V."/>
        </authorList>
    </citation>
    <scope>NUCLEOTIDE SEQUENCE [LARGE SCALE GENOMIC DNA]</scope>
    <source>
        <strain evidence="8 9">SO2202</strain>
    </source>
</reference>
<dbReference type="OMA" id="MMSWYFA"/>
<name>M3ASE8_SPHMS</name>
<accession>M3ASE8</accession>
<feature type="domain" description="Survival Motor Neuron Gemin2-binding" evidence="7">
    <location>
        <begin position="9"/>
        <end position="32"/>
    </location>
</feature>